<dbReference type="AlphaFoldDB" id="A0A9W4UR23"/>
<evidence type="ECO:0000313" key="2">
    <source>
        <dbReference type="Proteomes" id="UP001152607"/>
    </source>
</evidence>
<dbReference type="EMBL" id="CAOQHR010000009">
    <property type="protein sequence ID" value="CAI6339884.1"/>
    <property type="molecule type" value="Genomic_DNA"/>
</dbReference>
<proteinExistence type="predicted"/>
<organism evidence="1 2">
    <name type="scientific">Periconia digitata</name>
    <dbReference type="NCBI Taxonomy" id="1303443"/>
    <lineage>
        <taxon>Eukaryota</taxon>
        <taxon>Fungi</taxon>
        <taxon>Dikarya</taxon>
        <taxon>Ascomycota</taxon>
        <taxon>Pezizomycotina</taxon>
        <taxon>Dothideomycetes</taxon>
        <taxon>Pleosporomycetidae</taxon>
        <taxon>Pleosporales</taxon>
        <taxon>Massarineae</taxon>
        <taxon>Periconiaceae</taxon>
        <taxon>Periconia</taxon>
    </lineage>
</organism>
<comment type="caution">
    <text evidence="1">The sequence shown here is derived from an EMBL/GenBank/DDBJ whole genome shotgun (WGS) entry which is preliminary data.</text>
</comment>
<keyword evidence="2" id="KW-1185">Reference proteome</keyword>
<name>A0A9W4UR23_9PLEO</name>
<gene>
    <name evidence="1" type="ORF">PDIGIT_LOCUS13048</name>
</gene>
<dbReference type="Proteomes" id="UP001152607">
    <property type="component" value="Unassembled WGS sequence"/>
</dbReference>
<sequence length="50" mass="5604">MYVHDIPVRHTPLTCTSFNIHFLDVNSASFTIPPILLPQLQPPLSISSFP</sequence>
<accession>A0A9W4UR23</accession>
<reference evidence="1" key="1">
    <citation type="submission" date="2023-01" db="EMBL/GenBank/DDBJ databases">
        <authorList>
            <person name="Van Ghelder C."/>
            <person name="Rancurel C."/>
        </authorList>
    </citation>
    <scope>NUCLEOTIDE SEQUENCE</scope>
    <source>
        <strain evidence="1">CNCM I-4278</strain>
    </source>
</reference>
<protein>
    <submittedName>
        <fullName evidence="1">Uncharacterized protein</fullName>
    </submittedName>
</protein>
<evidence type="ECO:0000313" key="1">
    <source>
        <dbReference type="EMBL" id="CAI6339884.1"/>
    </source>
</evidence>